<organism evidence="6">
    <name type="scientific">termite gut metagenome</name>
    <dbReference type="NCBI Taxonomy" id="433724"/>
    <lineage>
        <taxon>unclassified sequences</taxon>
        <taxon>metagenomes</taxon>
        <taxon>organismal metagenomes</taxon>
    </lineage>
</organism>
<feature type="domain" description="Type I restriction modification DNA specificity" evidence="5">
    <location>
        <begin position="268"/>
        <end position="436"/>
    </location>
</feature>
<dbReference type="Pfam" id="PF01420">
    <property type="entry name" value="Methylase_S"/>
    <property type="match status" value="2"/>
</dbReference>
<dbReference type="EMBL" id="SNRY01002843">
    <property type="protein sequence ID" value="KAA6323274.1"/>
    <property type="molecule type" value="Genomic_DNA"/>
</dbReference>
<feature type="coiled-coil region" evidence="4">
    <location>
        <begin position="425"/>
        <end position="456"/>
    </location>
</feature>
<evidence type="ECO:0000259" key="5">
    <source>
        <dbReference type="Pfam" id="PF01420"/>
    </source>
</evidence>
<gene>
    <name evidence="6" type="ORF">EZS27_027272</name>
</gene>
<keyword evidence="4" id="KW-0175">Coiled coil</keyword>
<dbReference type="InterPro" id="IPR044946">
    <property type="entry name" value="Restrct_endonuc_typeI_TRD_sf"/>
</dbReference>
<dbReference type="GO" id="GO:0003677">
    <property type="term" value="F:DNA binding"/>
    <property type="evidence" value="ECO:0007669"/>
    <property type="project" value="UniProtKB-KW"/>
</dbReference>
<evidence type="ECO:0000313" key="6">
    <source>
        <dbReference type="EMBL" id="KAA6323274.1"/>
    </source>
</evidence>
<evidence type="ECO:0000256" key="3">
    <source>
        <dbReference type="ARBA" id="ARBA00023125"/>
    </source>
</evidence>
<evidence type="ECO:0000256" key="4">
    <source>
        <dbReference type="SAM" id="Coils"/>
    </source>
</evidence>
<evidence type="ECO:0000256" key="2">
    <source>
        <dbReference type="ARBA" id="ARBA00022747"/>
    </source>
</evidence>
<dbReference type="SUPFAM" id="SSF116734">
    <property type="entry name" value="DNA methylase specificity domain"/>
    <property type="match status" value="2"/>
</dbReference>
<reference evidence="6" key="1">
    <citation type="submission" date="2019-03" db="EMBL/GenBank/DDBJ databases">
        <title>Single cell metagenomics reveals metabolic interactions within the superorganism composed of flagellate Streblomastix strix and complex community of Bacteroidetes bacteria on its surface.</title>
        <authorList>
            <person name="Treitli S.C."/>
            <person name="Kolisko M."/>
            <person name="Husnik F."/>
            <person name="Keeling P."/>
            <person name="Hampl V."/>
        </authorList>
    </citation>
    <scope>NUCLEOTIDE SEQUENCE</scope>
    <source>
        <strain evidence="6">STM</strain>
    </source>
</reference>
<accession>A0A5J4QQJ4</accession>
<dbReference type="InterPro" id="IPR052021">
    <property type="entry name" value="Type-I_RS_S_subunit"/>
</dbReference>
<keyword evidence="3" id="KW-0238">DNA-binding</keyword>
<proteinExistence type="inferred from homology"/>
<dbReference type="CDD" id="cd17260">
    <property type="entry name" value="RMtype1_S_EcoEI-TRD1-CR1_like"/>
    <property type="match status" value="1"/>
</dbReference>
<feature type="domain" description="Type I restriction modification DNA specificity" evidence="5">
    <location>
        <begin position="88"/>
        <end position="199"/>
    </location>
</feature>
<dbReference type="PANTHER" id="PTHR30408:SF12">
    <property type="entry name" value="TYPE I RESTRICTION ENZYME MJAVIII SPECIFICITY SUBUNIT"/>
    <property type="match status" value="1"/>
</dbReference>
<name>A0A5J4QQJ4_9ZZZZ</name>
<protein>
    <recommendedName>
        <fullName evidence="5">Type I restriction modification DNA specificity domain-containing protein</fullName>
    </recommendedName>
</protein>
<dbReference type="Gene3D" id="3.90.220.20">
    <property type="entry name" value="DNA methylase specificity domains"/>
    <property type="match status" value="3"/>
</dbReference>
<dbReference type="PANTHER" id="PTHR30408">
    <property type="entry name" value="TYPE-1 RESTRICTION ENZYME ECOKI SPECIFICITY PROTEIN"/>
    <property type="match status" value="1"/>
</dbReference>
<sequence>MIIDYIDIDKIIDDRRLDPIYFGLAFFNEHNKFPLMPLKSFCIDFQSGFGAGKDDQAIEENGIIQIRPTNIDNEGMLKYDKNVFVPTSLNKTLLEIDDVLFNNTNSQELVGKTAILKEEKKLFFSNHITRIKVNKAKAIPDYLWIILNIYQRKNVFYSICTNWNNQSGVGIELLRYLKVPLPPKEIQQKIVDLYQQAQQMKQAKEQEAKTLLDGIDNYLLKELGIELPENVENERYFEVNISELVGGRLDVSFYRNKFEFISNIYPMFPLSDLLYVNPSVNYNKLSKDDEISFIPMEIIDEKNGTISEQKFIPITKIKGFTRFKENDLIWAKITPCMQNGKSAIAHNLKNGYGCGSTEFYVLRPKSNNILIEYALLILRDKRILNSAKNSFGGSAGQQRVSRGYLKSIKIPLPPIQNQQHIIDHIQSIQAMAKQLQKEVGEILEKAKKEMEKEIEKAEN</sequence>
<dbReference type="InterPro" id="IPR000055">
    <property type="entry name" value="Restrct_endonuc_typeI_TRD"/>
</dbReference>
<comment type="similarity">
    <text evidence="1">Belongs to the type-I restriction system S methylase family.</text>
</comment>
<comment type="caution">
    <text evidence="6">The sequence shown here is derived from an EMBL/GenBank/DDBJ whole genome shotgun (WGS) entry which is preliminary data.</text>
</comment>
<dbReference type="GO" id="GO:0009307">
    <property type="term" value="P:DNA restriction-modification system"/>
    <property type="evidence" value="ECO:0007669"/>
    <property type="project" value="UniProtKB-KW"/>
</dbReference>
<evidence type="ECO:0000256" key="1">
    <source>
        <dbReference type="ARBA" id="ARBA00010923"/>
    </source>
</evidence>
<keyword evidence="2" id="KW-0680">Restriction system</keyword>
<dbReference type="AlphaFoldDB" id="A0A5J4QQJ4"/>